<evidence type="ECO:0000256" key="3">
    <source>
        <dbReference type="SAM" id="SignalP"/>
    </source>
</evidence>
<dbReference type="GO" id="GO:0140662">
    <property type="term" value="F:ATP-dependent protein folding chaperone"/>
    <property type="evidence" value="ECO:0007669"/>
    <property type="project" value="InterPro"/>
</dbReference>
<feature type="signal peptide" evidence="3">
    <location>
        <begin position="1"/>
        <end position="15"/>
    </location>
</feature>
<sequence length="184" mass="20401">MIWRLVLSVLVDVEFILFMGRNVVMEQSFGATKVTKDGVNTAKSIEFKGKVKNVSFRLVVHVANATNDVSQYQIAWCCNRDRILREHFNCFAGTTCAIVLTRAIFTEGCKSIMAVGAAVTNLKSRARMISTSEEITQGTTQALGSAILEQVDRNIDGGEFDKECLAGEYAELQFEKEKSEMNSV</sequence>
<dbReference type="Gene3D" id="1.10.560.10">
    <property type="entry name" value="GroEL-like equatorial domain"/>
    <property type="match status" value="1"/>
</dbReference>
<keyword evidence="5" id="KW-1185">Reference proteome</keyword>
<comment type="similarity">
    <text evidence="1">Belongs to the chaperonin (HSP60) family.</text>
</comment>
<evidence type="ECO:0000256" key="2">
    <source>
        <dbReference type="ARBA" id="ARBA00023186"/>
    </source>
</evidence>
<dbReference type="InterPro" id="IPR027413">
    <property type="entry name" value="GROEL-like_equatorial_sf"/>
</dbReference>
<accession>A0A445KNM7</accession>
<evidence type="ECO:0000256" key="1">
    <source>
        <dbReference type="ARBA" id="ARBA00006607"/>
    </source>
</evidence>
<evidence type="ECO:0000313" key="5">
    <source>
        <dbReference type="Proteomes" id="UP000289340"/>
    </source>
</evidence>
<evidence type="ECO:0000313" key="4">
    <source>
        <dbReference type="EMBL" id="RZC12527.1"/>
    </source>
</evidence>
<keyword evidence="2" id="KW-0143">Chaperone</keyword>
<comment type="caution">
    <text evidence="4">The sequence shown here is derived from an EMBL/GenBank/DDBJ whole genome shotgun (WGS) entry which is preliminary data.</text>
</comment>
<feature type="chain" id="PRO_5018977515" evidence="3">
    <location>
        <begin position="16"/>
        <end position="184"/>
    </location>
</feature>
<dbReference type="AlphaFoldDB" id="A0A445KNM7"/>
<name>A0A445KNM7_GLYSO</name>
<reference evidence="4 5" key="1">
    <citation type="submission" date="2018-09" db="EMBL/GenBank/DDBJ databases">
        <title>A high-quality reference genome of wild soybean provides a powerful tool to mine soybean genomes.</title>
        <authorList>
            <person name="Xie M."/>
            <person name="Chung C.Y.L."/>
            <person name="Li M.-W."/>
            <person name="Wong F.-L."/>
            <person name="Chan T.-F."/>
            <person name="Lam H.-M."/>
        </authorList>
    </citation>
    <scope>NUCLEOTIDE SEQUENCE [LARGE SCALE GENOMIC DNA]</scope>
    <source>
        <strain evidence="5">cv. W05</strain>
        <tissue evidence="4">Hypocotyl of etiolated seedlings</tissue>
    </source>
</reference>
<dbReference type="InterPro" id="IPR001844">
    <property type="entry name" value="Cpn60/GroEL"/>
</dbReference>
<protein>
    <submittedName>
        <fullName evidence="4">Chaperonin CPN60-2, mitochondrial</fullName>
    </submittedName>
</protein>
<keyword evidence="3" id="KW-0732">Signal</keyword>
<dbReference type="EMBL" id="QZWG01000005">
    <property type="protein sequence ID" value="RZC12527.1"/>
    <property type="molecule type" value="Genomic_DNA"/>
</dbReference>
<organism evidence="4 5">
    <name type="scientific">Glycine soja</name>
    <name type="common">Wild soybean</name>
    <dbReference type="NCBI Taxonomy" id="3848"/>
    <lineage>
        <taxon>Eukaryota</taxon>
        <taxon>Viridiplantae</taxon>
        <taxon>Streptophyta</taxon>
        <taxon>Embryophyta</taxon>
        <taxon>Tracheophyta</taxon>
        <taxon>Spermatophyta</taxon>
        <taxon>Magnoliopsida</taxon>
        <taxon>eudicotyledons</taxon>
        <taxon>Gunneridae</taxon>
        <taxon>Pentapetalae</taxon>
        <taxon>rosids</taxon>
        <taxon>fabids</taxon>
        <taxon>Fabales</taxon>
        <taxon>Fabaceae</taxon>
        <taxon>Papilionoideae</taxon>
        <taxon>50 kb inversion clade</taxon>
        <taxon>NPAAA clade</taxon>
        <taxon>indigoferoid/millettioid clade</taxon>
        <taxon>Phaseoleae</taxon>
        <taxon>Glycine</taxon>
        <taxon>Glycine subgen. Soja</taxon>
    </lineage>
</organism>
<dbReference type="GO" id="GO:0042026">
    <property type="term" value="P:protein refolding"/>
    <property type="evidence" value="ECO:0007669"/>
    <property type="project" value="InterPro"/>
</dbReference>
<proteinExistence type="inferred from homology"/>
<dbReference type="SUPFAM" id="SSF48592">
    <property type="entry name" value="GroEL equatorial domain-like"/>
    <property type="match status" value="1"/>
</dbReference>
<gene>
    <name evidence="4" type="ORF">D0Y65_012348</name>
</gene>
<dbReference type="Proteomes" id="UP000289340">
    <property type="component" value="Chromosome 5"/>
</dbReference>
<dbReference type="PANTHER" id="PTHR45633">
    <property type="entry name" value="60 KDA HEAT SHOCK PROTEIN, MITOCHONDRIAL"/>
    <property type="match status" value="1"/>
</dbReference>